<organism evidence="1 3">
    <name type="scientific">Pseudomonas flexibilis</name>
    <dbReference type="NCBI Taxonomy" id="706570"/>
    <lineage>
        <taxon>Bacteria</taxon>
        <taxon>Pseudomonadati</taxon>
        <taxon>Pseudomonadota</taxon>
        <taxon>Gammaproteobacteria</taxon>
        <taxon>Pseudomonadales</taxon>
        <taxon>Pseudomonadaceae</taxon>
        <taxon>Pseudomonas</taxon>
    </lineage>
</organism>
<gene>
    <name evidence="1" type="ORF">PT85_07360</name>
    <name evidence="2" type="ORF">SAMN05421672_104125</name>
</gene>
<dbReference type="Proteomes" id="UP000186079">
    <property type="component" value="Unassembled WGS sequence"/>
</dbReference>
<dbReference type="EMBL" id="JTAK01000002">
    <property type="protein sequence ID" value="KHO65847.1"/>
    <property type="molecule type" value="Genomic_DNA"/>
</dbReference>
<reference evidence="1 3" key="1">
    <citation type="submission" date="2014-11" db="EMBL/GenBank/DDBJ databases">
        <title>Genome sequence of Pseudomonas tuomuerensis JCM 14085.</title>
        <authorList>
            <person name="Shin S.-K."/>
            <person name="Yi H."/>
        </authorList>
    </citation>
    <scope>NUCLEOTIDE SEQUENCE [LARGE SCALE GENOMIC DNA]</scope>
    <source>
        <strain evidence="1 3">JCM 14085</strain>
    </source>
</reference>
<sequence length="295" mass="32474">MTSPTPPPRLTSRLSSLAGQLGLGGKAARRMLDRARQLSLPFQPIPLPTLSIWWQLGPQLERLVDLPRGALSGPVQEDKAAAHAVLARLLEVNHRFVPAFDLRDIGGLCCPPGDQPPHSRLEDLAATPACRSLRMISYKDFLKAAEQTLPGKGQPLRLRQAEWFGERLFYDGDQGTTLAVLVAYARLRGLKHELPAEVAQYRLNPVVLAELHSHYHMLGMPAEAWSDPGFMGLLLDSGLPYSRLLLQRTPTVLEALLLPRADEQANALGEGLRLAGAPDLVEFLYHLPTTLHIDP</sequence>
<proteinExistence type="predicted"/>
<evidence type="ECO:0000313" key="2">
    <source>
        <dbReference type="EMBL" id="SIQ23708.1"/>
    </source>
</evidence>
<evidence type="ECO:0000313" key="1">
    <source>
        <dbReference type="EMBL" id="KHO65847.1"/>
    </source>
</evidence>
<reference evidence="2 4" key="2">
    <citation type="submission" date="2017-01" db="EMBL/GenBank/DDBJ databases">
        <authorList>
            <person name="Mah S.A."/>
            <person name="Swanson W.J."/>
            <person name="Moy G.W."/>
            <person name="Vacquier V.D."/>
        </authorList>
    </citation>
    <scope>NUCLEOTIDE SEQUENCE [LARGE SCALE GENOMIC DNA]</scope>
    <source>
        <strain evidence="2 4">ATCC 29606</strain>
    </source>
</reference>
<keyword evidence="3" id="KW-1185">Reference proteome</keyword>
<dbReference type="AlphaFoldDB" id="A0A0B3C2T2"/>
<dbReference type="EMBL" id="FTMC01000004">
    <property type="protein sequence ID" value="SIQ23708.1"/>
    <property type="molecule type" value="Genomic_DNA"/>
</dbReference>
<dbReference type="Proteomes" id="UP000030980">
    <property type="component" value="Unassembled WGS sequence"/>
</dbReference>
<accession>A0A0B2D212</accession>
<evidence type="ECO:0000313" key="4">
    <source>
        <dbReference type="Proteomes" id="UP000186079"/>
    </source>
</evidence>
<protein>
    <submittedName>
        <fullName evidence="1">Uncharacterized protein</fullName>
    </submittedName>
</protein>
<dbReference type="STRING" id="706570.PT85_07360"/>
<name>A0A0B3C2T2_9PSED</name>
<dbReference type="PATRIC" id="fig|706570.3.peg.2479"/>
<accession>A0A0B3C2T2</accession>
<dbReference type="RefSeq" id="WP_027589691.1">
    <property type="nucleotide sequence ID" value="NZ_FMUP01000001.1"/>
</dbReference>
<dbReference type="OrthoDB" id="6968898at2"/>
<evidence type="ECO:0000313" key="3">
    <source>
        <dbReference type="Proteomes" id="UP000030980"/>
    </source>
</evidence>